<protein>
    <submittedName>
        <fullName evidence="2">Uncharacterized protein</fullName>
    </submittedName>
</protein>
<organism evidence="2">
    <name type="scientific">Arundo donax</name>
    <name type="common">Giant reed</name>
    <name type="synonym">Donax arundinaceus</name>
    <dbReference type="NCBI Taxonomy" id="35708"/>
    <lineage>
        <taxon>Eukaryota</taxon>
        <taxon>Viridiplantae</taxon>
        <taxon>Streptophyta</taxon>
        <taxon>Embryophyta</taxon>
        <taxon>Tracheophyta</taxon>
        <taxon>Spermatophyta</taxon>
        <taxon>Magnoliopsida</taxon>
        <taxon>Liliopsida</taxon>
        <taxon>Poales</taxon>
        <taxon>Poaceae</taxon>
        <taxon>PACMAD clade</taxon>
        <taxon>Arundinoideae</taxon>
        <taxon>Arundineae</taxon>
        <taxon>Arundo</taxon>
    </lineage>
</organism>
<accession>A0A0A9F067</accession>
<feature type="region of interest" description="Disordered" evidence="1">
    <location>
        <begin position="1"/>
        <end position="32"/>
    </location>
</feature>
<evidence type="ECO:0000313" key="2">
    <source>
        <dbReference type="EMBL" id="JAE01668.1"/>
    </source>
</evidence>
<name>A0A0A9F067_ARUDO</name>
<evidence type="ECO:0000256" key="1">
    <source>
        <dbReference type="SAM" id="MobiDB-lite"/>
    </source>
</evidence>
<sequence length="32" mass="3585">MKRRTTALKSRSHPTDRAPPSPSLPPSFLPRV</sequence>
<reference evidence="2" key="2">
    <citation type="journal article" date="2015" name="Data Brief">
        <title>Shoot transcriptome of the giant reed, Arundo donax.</title>
        <authorList>
            <person name="Barrero R.A."/>
            <person name="Guerrero F.D."/>
            <person name="Moolhuijzen P."/>
            <person name="Goolsby J.A."/>
            <person name="Tidwell J."/>
            <person name="Bellgard S.E."/>
            <person name="Bellgard M.I."/>
        </authorList>
    </citation>
    <scope>NUCLEOTIDE SEQUENCE</scope>
    <source>
        <tissue evidence="2">Shoot tissue taken approximately 20 cm above the soil surface</tissue>
    </source>
</reference>
<feature type="compositionally biased region" description="Basic residues" evidence="1">
    <location>
        <begin position="1"/>
        <end position="12"/>
    </location>
</feature>
<dbReference type="EMBL" id="GBRH01196228">
    <property type="protein sequence ID" value="JAE01668.1"/>
    <property type="molecule type" value="Transcribed_RNA"/>
</dbReference>
<dbReference type="AlphaFoldDB" id="A0A0A9F067"/>
<reference evidence="2" key="1">
    <citation type="submission" date="2014-09" db="EMBL/GenBank/DDBJ databases">
        <authorList>
            <person name="Magalhaes I.L.F."/>
            <person name="Oliveira U."/>
            <person name="Santos F.R."/>
            <person name="Vidigal T.H.D.A."/>
            <person name="Brescovit A.D."/>
            <person name="Santos A.J."/>
        </authorList>
    </citation>
    <scope>NUCLEOTIDE SEQUENCE</scope>
    <source>
        <tissue evidence="2">Shoot tissue taken approximately 20 cm above the soil surface</tissue>
    </source>
</reference>
<proteinExistence type="predicted"/>
<feature type="compositionally biased region" description="Pro residues" evidence="1">
    <location>
        <begin position="17"/>
        <end position="32"/>
    </location>
</feature>